<evidence type="ECO:0000313" key="6">
    <source>
        <dbReference type="Proteomes" id="UP000317557"/>
    </source>
</evidence>
<evidence type="ECO:0000256" key="3">
    <source>
        <dbReference type="SAM" id="SignalP"/>
    </source>
</evidence>
<gene>
    <name evidence="5" type="ORF">SAMN06265219_101179</name>
</gene>
<dbReference type="InterPro" id="IPR028082">
    <property type="entry name" value="Peripla_BP_I"/>
</dbReference>
<dbReference type="InterPro" id="IPR028081">
    <property type="entry name" value="Leu-bd"/>
</dbReference>
<dbReference type="EMBL" id="FXTP01000001">
    <property type="protein sequence ID" value="SMO34661.1"/>
    <property type="molecule type" value="Genomic_DNA"/>
</dbReference>
<keyword evidence="2 3" id="KW-0732">Signal</keyword>
<keyword evidence="6" id="KW-1185">Reference proteome</keyword>
<dbReference type="RefSeq" id="WP_142452702.1">
    <property type="nucleotide sequence ID" value="NZ_FXTP01000001.1"/>
</dbReference>
<organism evidence="5 6">
    <name type="scientific">Gracilimonas mengyeensis</name>
    <dbReference type="NCBI Taxonomy" id="1302730"/>
    <lineage>
        <taxon>Bacteria</taxon>
        <taxon>Pseudomonadati</taxon>
        <taxon>Balneolota</taxon>
        <taxon>Balneolia</taxon>
        <taxon>Balneolales</taxon>
        <taxon>Balneolaceae</taxon>
        <taxon>Gracilimonas</taxon>
    </lineage>
</organism>
<evidence type="ECO:0000256" key="2">
    <source>
        <dbReference type="ARBA" id="ARBA00022729"/>
    </source>
</evidence>
<comment type="similarity">
    <text evidence="1">Belongs to the leucine-binding protein family.</text>
</comment>
<dbReference type="InterPro" id="IPR051010">
    <property type="entry name" value="BCAA_transport"/>
</dbReference>
<name>A0A521AIT2_9BACT</name>
<dbReference type="PANTHER" id="PTHR30483:SF6">
    <property type="entry name" value="PERIPLASMIC BINDING PROTEIN OF ABC TRANSPORTER FOR NATURAL AMINO ACIDS"/>
    <property type="match status" value="1"/>
</dbReference>
<dbReference type="PANTHER" id="PTHR30483">
    <property type="entry name" value="LEUCINE-SPECIFIC-BINDING PROTEIN"/>
    <property type="match status" value="1"/>
</dbReference>
<sequence>MKNFISTILFSLLLISAGHAQSLQTGIDWYEEGNYERALQVFEQINDPEAHLFAGKSHFALAQYFQAKNQLLQVESNDENLRMEAAYTSALADFQLKNFSQALDALYEIRQSSLRTSVYMDANQLYQDLLNYLSLEQRHNAFKATSFDQVRVDLMESAIGNVDIESARALFKATQRAVQSADTSGYRNIRQLLGNETAYNQRYNPNHYADAPNGIAYNIGVALPEFDTNSSEFEISQHLYFGIQLAVENFNSENSNQKAFITYRNTQSDVRQASAVANDFVWNYDVDAVIGPLFSEVATEFARYAEQYEVPMISPLANSDSLNLDYNYTFQLNPTFAVQGRMMAEYAVERLGYDTLAVIAERGALGESSAQAFLDESRKRGAAVVHYFVEDLEAEGYDISEYVKYFDPEVDTVFQYNIDAIYAPFTGTVANTLMSSLVTNLEAIGSNMTILGSEEWESVNIQNFGARSALYYTETFRQQQGTNPIENFKSAFRLRYDTEPNRFAYIGYDAATVLLRNLKKVQNPSYLRQGLKSFNNFQGLIMDVSFEGTHINQVVNIRRGSN</sequence>
<dbReference type="Pfam" id="PF13458">
    <property type="entry name" value="Peripla_BP_6"/>
    <property type="match status" value="1"/>
</dbReference>
<dbReference type="Gene3D" id="3.40.50.2300">
    <property type="match status" value="2"/>
</dbReference>
<evidence type="ECO:0000256" key="1">
    <source>
        <dbReference type="ARBA" id="ARBA00010062"/>
    </source>
</evidence>
<feature type="chain" id="PRO_5021798608" evidence="3">
    <location>
        <begin position="21"/>
        <end position="562"/>
    </location>
</feature>
<feature type="signal peptide" evidence="3">
    <location>
        <begin position="1"/>
        <end position="20"/>
    </location>
</feature>
<dbReference type="OrthoDB" id="1490175at2"/>
<evidence type="ECO:0000259" key="4">
    <source>
        <dbReference type="Pfam" id="PF13458"/>
    </source>
</evidence>
<reference evidence="5 6" key="1">
    <citation type="submission" date="2017-05" db="EMBL/GenBank/DDBJ databases">
        <authorList>
            <person name="Varghese N."/>
            <person name="Submissions S."/>
        </authorList>
    </citation>
    <scope>NUCLEOTIDE SEQUENCE [LARGE SCALE GENOMIC DNA]</scope>
    <source>
        <strain evidence="5 6">DSM 21985</strain>
    </source>
</reference>
<dbReference type="Gene3D" id="1.25.40.10">
    <property type="entry name" value="Tetratricopeptide repeat domain"/>
    <property type="match status" value="1"/>
</dbReference>
<dbReference type="SUPFAM" id="SSF48452">
    <property type="entry name" value="TPR-like"/>
    <property type="match status" value="1"/>
</dbReference>
<dbReference type="AlphaFoldDB" id="A0A521AIT2"/>
<protein>
    <submittedName>
        <fullName evidence="5">ABC-type branched-chain amino acid transport system, substrate-binding protein</fullName>
    </submittedName>
</protein>
<dbReference type="Proteomes" id="UP000317557">
    <property type="component" value="Unassembled WGS sequence"/>
</dbReference>
<dbReference type="SUPFAM" id="SSF53822">
    <property type="entry name" value="Periplasmic binding protein-like I"/>
    <property type="match status" value="1"/>
</dbReference>
<dbReference type="InterPro" id="IPR011990">
    <property type="entry name" value="TPR-like_helical_dom_sf"/>
</dbReference>
<proteinExistence type="inferred from homology"/>
<dbReference type="CDD" id="cd06268">
    <property type="entry name" value="PBP1_ABC_transporter_LIVBP-like"/>
    <property type="match status" value="1"/>
</dbReference>
<accession>A0A521AIT2</accession>
<evidence type="ECO:0000313" key="5">
    <source>
        <dbReference type="EMBL" id="SMO34661.1"/>
    </source>
</evidence>
<feature type="domain" description="Leucine-binding protein" evidence="4">
    <location>
        <begin position="242"/>
        <end position="548"/>
    </location>
</feature>